<evidence type="ECO:0000256" key="9">
    <source>
        <dbReference type="ARBA" id="ARBA00029627"/>
    </source>
</evidence>
<evidence type="ECO:0000256" key="2">
    <source>
        <dbReference type="ARBA" id="ARBA00004613"/>
    </source>
</evidence>
<dbReference type="GO" id="GO:0005576">
    <property type="term" value="C:extracellular region"/>
    <property type="evidence" value="ECO:0007669"/>
    <property type="project" value="UniProtKB-SubCell"/>
</dbReference>
<keyword evidence="5" id="KW-0964">Secreted</keyword>
<dbReference type="AlphaFoldDB" id="A0ABD1JJU2"/>
<keyword evidence="8" id="KW-1015">Disulfide bond</keyword>
<dbReference type="EMBL" id="JBHFQA010000014">
    <property type="protein sequence ID" value="KAL2087437.1"/>
    <property type="molecule type" value="Genomic_DNA"/>
</dbReference>
<gene>
    <name evidence="11" type="ORF">ACEWY4_016265</name>
</gene>
<accession>A0ABD1JJU2</accession>
<dbReference type="Pfam" id="PF07448">
    <property type="entry name" value="Spp-24"/>
    <property type="match status" value="1"/>
</dbReference>
<evidence type="ECO:0000256" key="3">
    <source>
        <dbReference type="ARBA" id="ARBA00008576"/>
    </source>
</evidence>
<reference evidence="11 12" key="1">
    <citation type="submission" date="2024-09" db="EMBL/GenBank/DDBJ databases">
        <title>A chromosome-level genome assembly of Gray's grenadier anchovy, Coilia grayii.</title>
        <authorList>
            <person name="Fu Z."/>
        </authorList>
    </citation>
    <scope>NUCLEOTIDE SEQUENCE [LARGE SCALE GENOMIC DNA]</scope>
    <source>
        <strain evidence="11">G4</strain>
        <tissue evidence="11">Muscle</tissue>
    </source>
</reference>
<dbReference type="PANTHER" id="PTHR15444:SF4">
    <property type="entry name" value="SECRETED PHOSPHOPROTEIN 24"/>
    <property type="match status" value="1"/>
</dbReference>
<evidence type="ECO:0000256" key="10">
    <source>
        <dbReference type="SAM" id="MobiDB-lite"/>
    </source>
</evidence>
<dbReference type="Proteomes" id="UP001591681">
    <property type="component" value="Unassembled WGS sequence"/>
</dbReference>
<evidence type="ECO:0000256" key="7">
    <source>
        <dbReference type="ARBA" id="ARBA00022729"/>
    </source>
</evidence>
<keyword evidence="6" id="KW-0597">Phosphoprotein</keyword>
<comment type="subcellular location">
    <subcellularLocation>
        <location evidence="2">Secreted</location>
    </subcellularLocation>
</comment>
<evidence type="ECO:0000256" key="4">
    <source>
        <dbReference type="ARBA" id="ARBA00020365"/>
    </source>
</evidence>
<keyword evidence="7" id="KW-0732">Signal</keyword>
<name>A0ABD1JJU2_9TELE</name>
<organism evidence="11 12">
    <name type="scientific">Coilia grayii</name>
    <name type="common">Gray's grenadier anchovy</name>
    <dbReference type="NCBI Taxonomy" id="363190"/>
    <lineage>
        <taxon>Eukaryota</taxon>
        <taxon>Metazoa</taxon>
        <taxon>Chordata</taxon>
        <taxon>Craniata</taxon>
        <taxon>Vertebrata</taxon>
        <taxon>Euteleostomi</taxon>
        <taxon>Actinopterygii</taxon>
        <taxon>Neopterygii</taxon>
        <taxon>Teleostei</taxon>
        <taxon>Clupei</taxon>
        <taxon>Clupeiformes</taxon>
        <taxon>Clupeoidei</taxon>
        <taxon>Engraulidae</taxon>
        <taxon>Coilinae</taxon>
        <taxon>Coilia</taxon>
    </lineage>
</organism>
<dbReference type="InterPro" id="IPR010892">
    <property type="entry name" value="Spp-24"/>
</dbReference>
<evidence type="ECO:0000256" key="1">
    <source>
        <dbReference type="ARBA" id="ARBA00002371"/>
    </source>
</evidence>
<comment type="caution">
    <text evidence="11">The sequence shown here is derived from an EMBL/GenBank/DDBJ whole genome shotgun (WGS) entry which is preliminary data.</text>
</comment>
<evidence type="ECO:0000256" key="5">
    <source>
        <dbReference type="ARBA" id="ARBA00022525"/>
    </source>
</evidence>
<keyword evidence="12" id="KW-1185">Reference proteome</keyword>
<evidence type="ECO:0000256" key="8">
    <source>
        <dbReference type="ARBA" id="ARBA00023157"/>
    </source>
</evidence>
<comment type="function">
    <text evidence="1">Could coordinate an aspect of bone turnover.</text>
</comment>
<feature type="compositionally biased region" description="Basic and acidic residues" evidence="10">
    <location>
        <begin position="130"/>
        <end position="139"/>
    </location>
</feature>
<evidence type="ECO:0000256" key="6">
    <source>
        <dbReference type="ARBA" id="ARBA00022553"/>
    </source>
</evidence>
<proteinExistence type="inferred from homology"/>
<feature type="region of interest" description="Disordered" evidence="10">
    <location>
        <begin position="122"/>
        <end position="149"/>
    </location>
</feature>
<protein>
    <recommendedName>
        <fullName evidence="4">Secreted phosphoprotein 24</fullName>
    </recommendedName>
    <alternativeName>
        <fullName evidence="9">Secreted phosphoprotein 2</fullName>
    </alternativeName>
</protein>
<dbReference type="Gene3D" id="3.10.450.10">
    <property type="match status" value="1"/>
</dbReference>
<evidence type="ECO:0000313" key="12">
    <source>
        <dbReference type="Proteomes" id="UP001591681"/>
    </source>
</evidence>
<dbReference type="SUPFAM" id="SSF54403">
    <property type="entry name" value="Cystatin/monellin"/>
    <property type="match status" value="1"/>
</dbReference>
<evidence type="ECO:0000313" key="11">
    <source>
        <dbReference type="EMBL" id="KAL2087437.1"/>
    </source>
</evidence>
<sequence length="149" mass="16637">MSLDQVNAQYGRERLFRVTKGSLKKVVPMGMNTQDLIMNFGVRETDCLKSSGADPLDCSFRRGFFVTEGSCYSRVRISGDRAKVVSLRCSQADSSSSESSSEEVRGETWVYNPFVPREPMSTAAPFARGNDIRPERAPIRGDNFSNHLE</sequence>
<dbReference type="PANTHER" id="PTHR15444">
    <property type="entry name" value="SECRETED PHOSPHOPROTEIN 24"/>
    <property type="match status" value="1"/>
</dbReference>
<comment type="similarity">
    <text evidence="3">Belongs to the SPP2 family.</text>
</comment>
<dbReference type="InterPro" id="IPR046350">
    <property type="entry name" value="Cystatin_sf"/>
</dbReference>